<evidence type="ECO:0000256" key="10">
    <source>
        <dbReference type="SAM" id="Phobius"/>
    </source>
</evidence>
<dbReference type="Pfam" id="PF01222">
    <property type="entry name" value="ERG4_ERG24"/>
    <property type="match status" value="1"/>
</dbReference>
<keyword evidence="5 10" id="KW-1133">Transmembrane helix</keyword>
<feature type="transmembrane region" description="Helical" evidence="10">
    <location>
        <begin position="323"/>
        <end position="342"/>
    </location>
</feature>
<evidence type="ECO:0000256" key="3">
    <source>
        <dbReference type="ARBA" id="ARBA00022553"/>
    </source>
</evidence>
<feature type="transmembrane region" description="Helical" evidence="10">
    <location>
        <begin position="250"/>
        <end position="271"/>
    </location>
</feature>
<dbReference type="STRING" id="60517.A0A0R3W698"/>
<dbReference type="GO" id="GO:0005637">
    <property type="term" value="C:nuclear inner membrane"/>
    <property type="evidence" value="ECO:0007669"/>
    <property type="project" value="UniProtKB-SubCell"/>
</dbReference>
<evidence type="ECO:0000256" key="8">
    <source>
        <dbReference type="ARBA" id="ARBA00023170"/>
    </source>
</evidence>
<dbReference type="AlphaFoldDB" id="A0A0R3W698"/>
<dbReference type="GO" id="GO:0050613">
    <property type="term" value="F:Delta14-sterol reductase activity"/>
    <property type="evidence" value="ECO:0007669"/>
    <property type="project" value="TreeGrafter"/>
</dbReference>
<dbReference type="GO" id="GO:0005789">
    <property type="term" value="C:endoplasmic reticulum membrane"/>
    <property type="evidence" value="ECO:0007669"/>
    <property type="project" value="TreeGrafter"/>
</dbReference>
<comment type="similarity">
    <text evidence="2">Belongs to the ERG4/ERG24 family.</text>
</comment>
<feature type="transmembrane region" description="Helical" evidence="10">
    <location>
        <begin position="208"/>
        <end position="230"/>
    </location>
</feature>
<keyword evidence="3" id="KW-0597">Phosphoprotein</keyword>
<feature type="chain" id="PRO_5043132666" evidence="11">
    <location>
        <begin position="19"/>
        <end position="417"/>
    </location>
</feature>
<reference evidence="14" key="1">
    <citation type="submission" date="2017-02" db="UniProtKB">
        <authorList>
            <consortium name="WormBaseParasite"/>
        </authorList>
    </citation>
    <scope>IDENTIFICATION</scope>
</reference>
<name>A0A0R3W698_TAEAS</name>
<feature type="transmembrane region" description="Helical" evidence="10">
    <location>
        <begin position="89"/>
        <end position="110"/>
    </location>
</feature>
<evidence type="ECO:0000256" key="1">
    <source>
        <dbReference type="ARBA" id="ARBA00004473"/>
    </source>
</evidence>
<keyword evidence="13" id="KW-1185">Reference proteome</keyword>
<sequence>MPLFVYWCTFLAVFPTNATTFSRIYSRCGRFVAFFGAGLPFELGFINPYVFFGVAFFNRIIMFLNRLIPFGRPFVVVAGEHRWQHKCNGILIVMLCLLAAALYGFMGARVVGGSQLFELHTFLLSIFLGAWADAFVFAMHVFLNSRQIRAPVAPVRHLGNLVANFYNGIEVRPMVFGLDVKVLSYCASFIGGFILQLVFVIYQYHEHAALSFGLITLLLLHSISLLDFFVYEPTVLHARDVVYYGCGLRWFQNALLVQPLLRSVGVLYLAYNYYEPYASWDFLPHYGFPAAGTALFILGLYIRRRATNQKFFYYALQRHSFEAVSSLDSGATRSIVTVGWWACVRHPDYLGEVISSFGLALTAGVGSVAPWIASLCVFFDVLSRIRWDEGVGLARYDKAAWERYTAAVPYRLIPWIY</sequence>
<dbReference type="Gene3D" id="1.20.120.1630">
    <property type="match status" value="1"/>
</dbReference>
<dbReference type="WBParaSite" id="TASK_0000570701-mRNA-1">
    <property type="protein sequence ID" value="TASK_0000570701-mRNA-1"/>
    <property type="gene ID" value="TASK_0000570701"/>
</dbReference>
<evidence type="ECO:0000256" key="4">
    <source>
        <dbReference type="ARBA" id="ARBA00022692"/>
    </source>
</evidence>
<evidence type="ECO:0000256" key="5">
    <source>
        <dbReference type="ARBA" id="ARBA00022989"/>
    </source>
</evidence>
<evidence type="ECO:0000256" key="2">
    <source>
        <dbReference type="ARBA" id="ARBA00005402"/>
    </source>
</evidence>
<comment type="subcellular location">
    <subcellularLocation>
        <location evidence="1">Nucleus inner membrane</location>
        <topology evidence="1">Multi-pass membrane protein</topology>
    </subcellularLocation>
</comment>
<keyword evidence="7 10" id="KW-0472">Membrane</keyword>
<protein>
    <submittedName>
        <fullName evidence="14">Ergosterol biosynthesis ERG4/ERG24 family-domain-containing protein</fullName>
    </submittedName>
</protein>
<evidence type="ECO:0000256" key="6">
    <source>
        <dbReference type="ARBA" id="ARBA00023125"/>
    </source>
</evidence>
<dbReference type="PANTHER" id="PTHR21257:SF55">
    <property type="entry name" value="DELTA(14)-STEROL REDUCTASE LBR"/>
    <property type="match status" value="1"/>
</dbReference>
<reference evidence="12 13" key="2">
    <citation type="submission" date="2018-11" db="EMBL/GenBank/DDBJ databases">
        <authorList>
            <consortium name="Pathogen Informatics"/>
        </authorList>
    </citation>
    <scope>NUCLEOTIDE SEQUENCE [LARGE SCALE GENOMIC DNA]</scope>
</reference>
<evidence type="ECO:0000313" key="12">
    <source>
        <dbReference type="EMBL" id="VDK35507.1"/>
    </source>
</evidence>
<proteinExistence type="inferred from homology"/>
<keyword evidence="11" id="KW-0732">Signal</keyword>
<dbReference type="InterPro" id="IPR001171">
    <property type="entry name" value="ERG24_DHCR-like"/>
</dbReference>
<keyword evidence="9" id="KW-0539">Nucleus</keyword>
<evidence type="ECO:0000313" key="13">
    <source>
        <dbReference type="Proteomes" id="UP000282613"/>
    </source>
</evidence>
<dbReference type="GO" id="GO:0006695">
    <property type="term" value="P:cholesterol biosynthetic process"/>
    <property type="evidence" value="ECO:0007669"/>
    <property type="project" value="TreeGrafter"/>
</dbReference>
<keyword evidence="8" id="KW-0675">Receptor</keyword>
<dbReference type="EMBL" id="UYRS01018436">
    <property type="protein sequence ID" value="VDK35507.1"/>
    <property type="molecule type" value="Genomic_DNA"/>
</dbReference>
<evidence type="ECO:0000256" key="11">
    <source>
        <dbReference type="SAM" id="SignalP"/>
    </source>
</evidence>
<gene>
    <name evidence="12" type="ORF">TASK_LOCUS5708</name>
</gene>
<feature type="transmembrane region" description="Helical" evidence="10">
    <location>
        <begin position="283"/>
        <end position="302"/>
    </location>
</feature>
<feature type="transmembrane region" description="Helical" evidence="10">
    <location>
        <begin position="122"/>
        <end position="143"/>
    </location>
</feature>
<evidence type="ECO:0000313" key="14">
    <source>
        <dbReference type="WBParaSite" id="TASK_0000570701-mRNA-1"/>
    </source>
</evidence>
<keyword evidence="4 10" id="KW-0812">Transmembrane</keyword>
<dbReference type="PANTHER" id="PTHR21257">
    <property type="entry name" value="DELTA(14)-STEROL REDUCTASE"/>
    <property type="match status" value="1"/>
</dbReference>
<dbReference type="OrthoDB" id="5326588at2759"/>
<accession>A0A0R3W698</accession>
<evidence type="ECO:0000256" key="7">
    <source>
        <dbReference type="ARBA" id="ARBA00023136"/>
    </source>
</evidence>
<organism evidence="14">
    <name type="scientific">Taenia asiatica</name>
    <name type="common">Asian tapeworm</name>
    <dbReference type="NCBI Taxonomy" id="60517"/>
    <lineage>
        <taxon>Eukaryota</taxon>
        <taxon>Metazoa</taxon>
        <taxon>Spiralia</taxon>
        <taxon>Lophotrochozoa</taxon>
        <taxon>Platyhelminthes</taxon>
        <taxon>Cestoda</taxon>
        <taxon>Eucestoda</taxon>
        <taxon>Cyclophyllidea</taxon>
        <taxon>Taeniidae</taxon>
        <taxon>Taenia</taxon>
    </lineage>
</organism>
<feature type="transmembrane region" description="Helical" evidence="10">
    <location>
        <begin position="354"/>
        <end position="379"/>
    </location>
</feature>
<feature type="signal peptide" evidence="11">
    <location>
        <begin position="1"/>
        <end position="18"/>
    </location>
</feature>
<evidence type="ECO:0000256" key="9">
    <source>
        <dbReference type="ARBA" id="ARBA00023242"/>
    </source>
</evidence>
<dbReference type="Proteomes" id="UP000282613">
    <property type="component" value="Unassembled WGS sequence"/>
</dbReference>
<feature type="transmembrane region" description="Helical" evidence="10">
    <location>
        <begin position="182"/>
        <end position="202"/>
    </location>
</feature>
<keyword evidence="6" id="KW-0238">DNA-binding</keyword>
<dbReference type="GO" id="GO:0003677">
    <property type="term" value="F:DNA binding"/>
    <property type="evidence" value="ECO:0007669"/>
    <property type="project" value="UniProtKB-KW"/>
</dbReference>